<keyword evidence="3" id="KW-1185">Reference proteome</keyword>
<dbReference type="InterPro" id="IPR018968">
    <property type="entry name" value="Phasin"/>
</dbReference>
<organism evidence="2 3">
    <name type="scientific">Xaviernesmea oryzae</name>
    <dbReference type="NCBI Taxonomy" id="464029"/>
    <lineage>
        <taxon>Bacteria</taxon>
        <taxon>Pseudomonadati</taxon>
        <taxon>Pseudomonadota</taxon>
        <taxon>Alphaproteobacteria</taxon>
        <taxon>Hyphomicrobiales</taxon>
        <taxon>Rhizobiaceae</taxon>
        <taxon>Rhizobium/Agrobacterium group</taxon>
        <taxon>Xaviernesmea</taxon>
    </lineage>
</organism>
<accession>A0A1X7GB03</accession>
<dbReference type="STRING" id="464029.SAMN02982989_3534"/>
<dbReference type="Proteomes" id="UP000192903">
    <property type="component" value="Unassembled WGS sequence"/>
</dbReference>
<feature type="domain" description="Phasin" evidence="1">
    <location>
        <begin position="8"/>
        <end position="101"/>
    </location>
</feature>
<dbReference type="Pfam" id="PF09361">
    <property type="entry name" value="Phasin_2"/>
    <property type="match status" value="1"/>
</dbReference>
<gene>
    <name evidence="2" type="ORF">SAMN02982989_3534</name>
</gene>
<dbReference type="AlphaFoldDB" id="A0A1X7GB03"/>
<evidence type="ECO:0000259" key="1">
    <source>
        <dbReference type="Pfam" id="PF09361"/>
    </source>
</evidence>
<proteinExistence type="predicted"/>
<name>A0A1X7GB03_9HYPH</name>
<dbReference type="RefSeq" id="WP_085424214.1">
    <property type="nucleotide sequence ID" value="NZ_FXAF01000011.1"/>
</dbReference>
<dbReference type="OrthoDB" id="7678100at2"/>
<reference evidence="3" key="1">
    <citation type="submission" date="2017-04" db="EMBL/GenBank/DDBJ databases">
        <authorList>
            <person name="Varghese N."/>
            <person name="Submissions S."/>
        </authorList>
    </citation>
    <scope>NUCLEOTIDE SEQUENCE [LARGE SCALE GENOMIC DNA]</scope>
    <source>
        <strain evidence="3">B4P</strain>
    </source>
</reference>
<dbReference type="EMBL" id="FXAF01000011">
    <property type="protein sequence ID" value="SMF67017.1"/>
    <property type="molecule type" value="Genomic_DNA"/>
</dbReference>
<evidence type="ECO:0000313" key="2">
    <source>
        <dbReference type="EMBL" id="SMF67017.1"/>
    </source>
</evidence>
<sequence length="116" mass="12700">MFNFDDASKKSKEAMDGMLKSYSEVAKGFQAIATETGDYSKKSFQEMTSFMEALAATRSVEAAYELQTSYIKSAYEGFVAEAMKMSDMYADLARSVYKPYEVPVAKSTAVATANAA</sequence>
<evidence type="ECO:0000313" key="3">
    <source>
        <dbReference type="Proteomes" id="UP000192903"/>
    </source>
</evidence>
<protein>
    <submittedName>
        <fullName evidence="2">Phasin protein</fullName>
    </submittedName>
</protein>